<keyword evidence="9" id="KW-0472">Membrane</keyword>
<dbReference type="Proteomes" id="UP000643403">
    <property type="component" value="Unassembled WGS sequence"/>
</dbReference>
<sequence length="151" mass="17028">MAPRSQRLDPILKIKQRQQDDVAQQVAAREAAHAEQQARLEALQRYAAEYSQPLQGSTINPALLANRLAFQEKLQQAVQQQSQIVDRTREATEVERARLMLASRETHVLEKLAASYRAEETRVADQRSQKELDDLAGRRVRAALGSEGDGR</sequence>
<evidence type="ECO:0000313" key="11">
    <source>
        <dbReference type="EMBL" id="GGZ52780.1"/>
    </source>
</evidence>
<dbReference type="Pfam" id="PF02050">
    <property type="entry name" value="FliJ"/>
    <property type="match status" value="1"/>
</dbReference>
<dbReference type="EMBL" id="BMXY01000001">
    <property type="protein sequence ID" value="GGZ52780.1"/>
    <property type="molecule type" value="Genomic_DNA"/>
</dbReference>
<gene>
    <name evidence="11" type="primary">fliJ</name>
    <name evidence="11" type="ORF">GCM10008101_02360</name>
</gene>
<keyword evidence="12" id="KW-1185">Reference proteome</keyword>
<keyword evidence="5" id="KW-1003">Cell membrane</keyword>
<keyword evidence="11" id="KW-0966">Cell projection</keyword>
<proteinExistence type="inferred from homology"/>
<evidence type="ECO:0000256" key="4">
    <source>
        <dbReference type="ARBA" id="ARBA00022448"/>
    </source>
</evidence>
<organism evidence="11 12">
    <name type="scientific">Cognatilysobacter xinjiangensis</name>
    <dbReference type="NCBI Taxonomy" id="546892"/>
    <lineage>
        <taxon>Bacteria</taxon>
        <taxon>Pseudomonadati</taxon>
        <taxon>Pseudomonadota</taxon>
        <taxon>Gammaproteobacteria</taxon>
        <taxon>Lysobacterales</taxon>
        <taxon>Lysobacteraceae</taxon>
        <taxon>Cognatilysobacter</taxon>
    </lineage>
</organism>
<dbReference type="PANTHER" id="PTHR38786">
    <property type="entry name" value="FLAGELLAR FLIJ PROTEIN"/>
    <property type="match status" value="1"/>
</dbReference>
<name>A0ABQ3BNV4_9GAMM</name>
<keyword evidence="8" id="KW-0653">Protein transport</keyword>
<evidence type="ECO:0000256" key="1">
    <source>
        <dbReference type="ARBA" id="ARBA00004413"/>
    </source>
</evidence>
<evidence type="ECO:0000256" key="2">
    <source>
        <dbReference type="ARBA" id="ARBA00010004"/>
    </source>
</evidence>
<evidence type="ECO:0000256" key="9">
    <source>
        <dbReference type="ARBA" id="ARBA00023136"/>
    </source>
</evidence>
<keyword evidence="4" id="KW-0813">Transport</keyword>
<evidence type="ECO:0000256" key="5">
    <source>
        <dbReference type="ARBA" id="ARBA00022475"/>
    </source>
</evidence>
<dbReference type="InterPro" id="IPR053716">
    <property type="entry name" value="Flag_assembly_chemotaxis_eff"/>
</dbReference>
<keyword evidence="7" id="KW-1005">Bacterial flagellum biogenesis</keyword>
<evidence type="ECO:0000256" key="7">
    <source>
        <dbReference type="ARBA" id="ARBA00022795"/>
    </source>
</evidence>
<evidence type="ECO:0000256" key="8">
    <source>
        <dbReference type="ARBA" id="ARBA00022927"/>
    </source>
</evidence>
<dbReference type="InterPro" id="IPR012823">
    <property type="entry name" value="Flagell_FliJ"/>
</dbReference>
<keyword evidence="11" id="KW-0282">Flagellum</keyword>
<keyword evidence="11" id="KW-0969">Cilium</keyword>
<evidence type="ECO:0000256" key="10">
    <source>
        <dbReference type="ARBA" id="ARBA00023225"/>
    </source>
</evidence>
<dbReference type="RefSeq" id="WP_189446505.1">
    <property type="nucleotide sequence ID" value="NZ_BMXY01000001.1"/>
</dbReference>
<reference evidence="12" key="1">
    <citation type="journal article" date="2019" name="Int. J. Syst. Evol. Microbiol.">
        <title>The Global Catalogue of Microorganisms (GCM) 10K type strain sequencing project: providing services to taxonomists for standard genome sequencing and annotation.</title>
        <authorList>
            <consortium name="The Broad Institute Genomics Platform"/>
            <consortium name="The Broad Institute Genome Sequencing Center for Infectious Disease"/>
            <person name="Wu L."/>
            <person name="Ma J."/>
        </authorList>
    </citation>
    <scope>NUCLEOTIDE SEQUENCE [LARGE SCALE GENOMIC DNA]</scope>
    <source>
        <strain evidence="12">KCTC 22558</strain>
    </source>
</reference>
<comment type="similarity">
    <text evidence="2">Belongs to the FliJ family.</text>
</comment>
<evidence type="ECO:0000313" key="12">
    <source>
        <dbReference type="Proteomes" id="UP000643403"/>
    </source>
</evidence>
<comment type="subcellular location">
    <subcellularLocation>
        <location evidence="1">Cell membrane</location>
        <topology evidence="1">Peripheral membrane protein</topology>
        <orientation evidence="1">Cytoplasmic side</orientation>
    </subcellularLocation>
</comment>
<dbReference type="InterPro" id="IPR052570">
    <property type="entry name" value="FliJ"/>
</dbReference>
<dbReference type="NCBIfam" id="TIGR02473">
    <property type="entry name" value="flagell_FliJ"/>
    <property type="match status" value="1"/>
</dbReference>
<comment type="caution">
    <text evidence="11">The sequence shown here is derived from an EMBL/GenBank/DDBJ whole genome shotgun (WGS) entry which is preliminary data.</text>
</comment>
<dbReference type="Gene3D" id="1.10.287.1700">
    <property type="match status" value="1"/>
</dbReference>
<protein>
    <recommendedName>
        <fullName evidence="3">Flagellar FliJ protein</fullName>
    </recommendedName>
</protein>
<accession>A0ABQ3BNV4</accession>
<evidence type="ECO:0000256" key="3">
    <source>
        <dbReference type="ARBA" id="ARBA00020392"/>
    </source>
</evidence>
<keyword evidence="6" id="KW-0145">Chemotaxis</keyword>
<evidence type="ECO:0000256" key="6">
    <source>
        <dbReference type="ARBA" id="ARBA00022500"/>
    </source>
</evidence>
<keyword evidence="10" id="KW-1006">Bacterial flagellum protein export</keyword>
<dbReference type="PANTHER" id="PTHR38786:SF1">
    <property type="entry name" value="FLAGELLAR FLIJ PROTEIN"/>
    <property type="match status" value="1"/>
</dbReference>